<name>A0A396RLS7_9SPHN</name>
<feature type="transmembrane region" description="Helical" evidence="1">
    <location>
        <begin position="72"/>
        <end position="98"/>
    </location>
</feature>
<accession>A0A396RLS7</accession>
<keyword evidence="1" id="KW-1133">Transmembrane helix</keyword>
<gene>
    <name evidence="2" type="ORF">D1610_12235</name>
</gene>
<protein>
    <recommendedName>
        <fullName evidence="4">Phage holin family protein</fullName>
    </recommendedName>
</protein>
<dbReference type="InterPro" id="IPR009937">
    <property type="entry name" value="Phage_holin_3_6"/>
</dbReference>
<proteinExistence type="predicted"/>
<reference evidence="2 3" key="1">
    <citation type="submission" date="2018-08" db="EMBL/GenBank/DDBJ databases">
        <title>The multiple taxonomic identification of Sphingomonas gilva.</title>
        <authorList>
            <person name="Zhu D."/>
            <person name="Zheng S."/>
        </authorList>
    </citation>
    <scope>NUCLEOTIDE SEQUENCE [LARGE SCALE GENOMIC DNA]</scope>
    <source>
        <strain evidence="2 3">ZDH117</strain>
    </source>
</reference>
<dbReference type="Proteomes" id="UP000266693">
    <property type="component" value="Unassembled WGS sequence"/>
</dbReference>
<keyword evidence="1" id="KW-0812">Transmembrane</keyword>
<dbReference type="Pfam" id="PF07332">
    <property type="entry name" value="Phage_holin_3_6"/>
    <property type="match status" value="1"/>
</dbReference>
<dbReference type="EMBL" id="QWLV01000005">
    <property type="protein sequence ID" value="RHW17300.1"/>
    <property type="molecule type" value="Genomic_DNA"/>
</dbReference>
<organism evidence="2 3">
    <name type="scientific">Sphingomonas gilva</name>
    <dbReference type="NCBI Taxonomy" id="2305907"/>
    <lineage>
        <taxon>Bacteria</taxon>
        <taxon>Pseudomonadati</taxon>
        <taxon>Pseudomonadota</taxon>
        <taxon>Alphaproteobacteria</taxon>
        <taxon>Sphingomonadales</taxon>
        <taxon>Sphingomonadaceae</taxon>
        <taxon>Sphingomonas</taxon>
    </lineage>
</organism>
<feature type="transmembrane region" description="Helical" evidence="1">
    <location>
        <begin position="104"/>
        <end position="127"/>
    </location>
</feature>
<evidence type="ECO:0008006" key="4">
    <source>
        <dbReference type="Google" id="ProtNLM"/>
    </source>
</evidence>
<evidence type="ECO:0000313" key="2">
    <source>
        <dbReference type="EMBL" id="RHW17300.1"/>
    </source>
</evidence>
<keyword evidence="3" id="KW-1185">Reference proteome</keyword>
<dbReference type="AlphaFoldDB" id="A0A396RLS7"/>
<sequence>MRGWSRPASTPPIALPTAAKIALDLRMEQKGNTDSIVGLVTRLIDDVERFVRAEISLYRAQLFDRLKEAQTAIVMLIAVFMLAQATLFTLLVVLVLILRRWIGIYWASAIVIGLAIVIMALLASAALKRIKAATRVSEGDE</sequence>
<evidence type="ECO:0000313" key="3">
    <source>
        <dbReference type="Proteomes" id="UP000266693"/>
    </source>
</evidence>
<comment type="caution">
    <text evidence="2">The sequence shown here is derived from an EMBL/GenBank/DDBJ whole genome shotgun (WGS) entry which is preliminary data.</text>
</comment>
<evidence type="ECO:0000256" key="1">
    <source>
        <dbReference type="SAM" id="Phobius"/>
    </source>
</evidence>
<keyword evidence="1" id="KW-0472">Membrane</keyword>